<feature type="signal peptide" evidence="5">
    <location>
        <begin position="1"/>
        <end position="20"/>
    </location>
</feature>
<evidence type="ECO:0000256" key="5">
    <source>
        <dbReference type="SAM" id="SignalP"/>
    </source>
</evidence>
<reference evidence="7 8" key="1">
    <citation type="submission" date="2016-07" db="EMBL/GenBank/DDBJ databases">
        <title>Genome analysis of Flavihumibacter stibioxidans YS-17.</title>
        <authorList>
            <person name="Shi K."/>
            <person name="Han Y."/>
            <person name="Wang G."/>
        </authorList>
    </citation>
    <scope>NUCLEOTIDE SEQUENCE [LARGE SCALE GENOMIC DNA]</scope>
    <source>
        <strain evidence="7 8">YS-17</strain>
    </source>
</reference>
<name>A0ABR7M3U4_9BACT</name>
<protein>
    <submittedName>
        <fullName evidence="7">Diheme cytochrome c-553</fullName>
    </submittedName>
</protein>
<dbReference type="InterPro" id="IPR036909">
    <property type="entry name" value="Cyt_c-like_dom_sf"/>
</dbReference>
<dbReference type="Proteomes" id="UP000765802">
    <property type="component" value="Unassembled WGS sequence"/>
</dbReference>
<keyword evidence="1 4" id="KW-0349">Heme</keyword>
<evidence type="ECO:0000256" key="3">
    <source>
        <dbReference type="ARBA" id="ARBA00023004"/>
    </source>
</evidence>
<dbReference type="EMBL" id="MBUA01000001">
    <property type="protein sequence ID" value="MBC6489693.1"/>
    <property type="molecule type" value="Genomic_DNA"/>
</dbReference>
<keyword evidence="8" id="KW-1185">Reference proteome</keyword>
<dbReference type="PROSITE" id="PS51007">
    <property type="entry name" value="CYTC"/>
    <property type="match status" value="1"/>
</dbReference>
<dbReference type="Pfam" id="PF00034">
    <property type="entry name" value="Cytochrom_C"/>
    <property type="match status" value="1"/>
</dbReference>
<dbReference type="PROSITE" id="PS51257">
    <property type="entry name" value="PROKAR_LIPOPROTEIN"/>
    <property type="match status" value="1"/>
</dbReference>
<evidence type="ECO:0000259" key="6">
    <source>
        <dbReference type="PROSITE" id="PS51007"/>
    </source>
</evidence>
<keyword evidence="5" id="KW-0732">Signal</keyword>
<proteinExistence type="predicted"/>
<dbReference type="PANTHER" id="PTHR35008:SF4">
    <property type="entry name" value="BLL4482 PROTEIN"/>
    <property type="match status" value="1"/>
</dbReference>
<dbReference type="RefSeq" id="WP_187255048.1">
    <property type="nucleotide sequence ID" value="NZ_JBHULF010000006.1"/>
</dbReference>
<organism evidence="7 8">
    <name type="scientific">Flavihumibacter stibioxidans</name>
    <dbReference type="NCBI Taxonomy" id="1834163"/>
    <lineage>
        <taxon>Bacteria</taxon>
        <taxon>Pseudomonadati</taxon>
        <taxon>Bacteroidota</taxon>
        <taxon>Chitinophagia</taxon>
        <taxon>Chitinophagales</taxon>
        <taxon>Chitinophagaceae</taxon>
        <taxon>Flavihumibacter</taxon>
    </lineage>
</organism>
<sequence length="198" mass="21551">MKKIMLTAAGLTVVMAIALVACKEAPANEKTTVETAAVPSKEDMIKRGEYLVNTIGCDDCHTPKKFGPQGPAPDMENRFAGHLSTRPAMQVVEEAMKKGWVLMGPELTMAVGPWGTSYAANISSDSTGIGNWTEEQFFKAMREGKYKGLDNSRPLLPPMPWFNFAKLNDEDMKAMFAFLKSTKPVNNVVPAPKAPGVL</sequence>
<comment type="caution">
    <text evidence="7">The sequence shown here is derived from an EMBL/GenBank/DDBJ whole genome shotgun (WGS) entry which is preliminary data.</text>
</comment>
<evidence type="ECO:0000256" key="2">
    <source>
        <dbReference type="ARBA" id="ARBA00022723"/>
    </source>
</evidence>
<feature type="chain" id="PRO_5045164609" evidence="5">
    <location>
        <begin position="21"/>
        <end position="198"/>
    </location>
</feature>
<feature type="domain" description="Cytochrome c" evidence="6">
    <location>
        <begin position="43"/>
        <end position="183"/>
    </location>
</feature>
<evidence type="ECO:0000313" key="8">
    <source>
        <dbReference type="Proteomes" id="UP000765802"/>
    </source>
</evidence>
<evidence type="ECO:0000256" key="4">
    <source>
        <dbReference type="PROSITE-ProRule" id="PRU00433"/>
    </source>
</evidence>
<dbReference type="SUPFAM" id="SSF46626">
    <property type="entry name" value="Cytochrome c"/>
    <property type="match status" value="1"/>
</dbReference>
<keyword evidence="3 4" id="KW-0408">Iron</keyword>
<keyword evidence="2 4" id="KW-0479">Metal-binding</keyword>
<dbReference type="PANTHER" id="PTHR35008">
    <property type="entry name" value="BLL4482 PROTEIN-RELATED"/>
    <property type="match status" value="1"/>
</dbReference>
<accession>A0ABR7M3U4</accession>
<dbReference type="Gene3D" id="1.10.760.10">
    <property type="entry name" value="Cytochrome c-like domain"/>
    <property type="match status" value="1"/>
</dbReference>
<gene>
    <name evidence="7" type="ORF">BC349_01830</name>
</gene>
<dbReference type="InterPro" id="IPR009056">
    <property type="entry name" value="Cyt_c-like_dom"/>
</dbReference>
<dbReference type="InterPro" id="IPR051459">
    <property type="entry name" value="Cytochrome_c-type_DH"/>
</dbReference>
<evidence type="ECO:0000313" key="7">
    <source>
        <dbReference type="EMBL" id="MBC6489693.1"/>
    </source>
</evidence>
<evidence type="ECO:0000256" key="1">
    <source>
        <dbReference type="ARBA" id="ARBA00022617"/>
    </source>
</evidence>